<dbReference type="EMBL" id="JBEPSH010000001">
    <property type="protein sequence ID" value="MET4575372.1"/>
    <property type="molecule type" value="Genomic_DNA"/>
</dbReference>
<dbReference type="InterPro" id="IPR042100">
    <property type="entry name" value="Bug_dom1"/>
</dbReference>
<comment type="similarity">
    <text evidence="1">Belongs to the UPF0065 (bug) family.</text>
</comment>
<gene>
    <name evidence="2" type="ORF">ABIE13_000469</name>
</gene>
<keyword evidence="3" id="KW-1185">Reference proteome</keyword>
<organism evidence="2 3">
    <name type="scientific">Ottowia thiooxydans</name>
    <dbReference type="NCBI Taxonomy" id="219182"/>
    <lineage>
        <taxon>Bacteria</taxon>
        <taxon>Pseudomonadati</taxon>
        <taxon>Pseudomonadota</taxon>
        <taxon>Betaproteobacteria</taxon>
        <taxon>Burkholderiales</taxon>
        <taxon>Comamonadaceae</taxon>
        <taxon>Ottowia</taxon>
    </lineage>
</organism>
<dbReference type="Proteomes" id="UP001549320">
    <property type="component" value="Unassembled WGS sequence"/>
</dbReference>
<dbReference type="Pfam" id="PF03401">
    <property type="entry name" value="TctC"/>
    <property type="match status" value="1"/>
</dbReference>
<keyword evidence="2" id="KW-0675">Receptor</keyword>
<reference evidence="2 3" key="1">
    <citation type="submission" date="2024-06" db="EMBL/GenBank/DDBJ databases">
        <title>Sorghum-associated microbial communities from plants grown in Nebraska, USA.</title>
        <authorList>
            <person name="Schachtman D."/>
        </authorList>
    </citation>
    <scope>NUCLEOTIDE SEQUENCE [LARGE SCALE GENOMIC DNA]</scope>
    <source>
        <strain evidence="2 3">2709</strain>
    </source>
</reference>
<comment type="caution">
    <text evidence="2">The sequence shown here is derived from an EMBL/GenBank/DDBJ whole genome shotgun (WGS) entry which is preliminary data.</text>
</comment>
<dbReference type="InterPro" id="IPR005064">
    <property type="entry name" value="BUG"/>
</dbReference>
<evidence type="ECO:0000313" key="3">
    <source>
        <dbReference type="Proteomes" id="UP001549320"/>
    </source>
</evidence>
<dbReference type="Gene3D" id="3.40.190.10">
    <property type="entry name" value="Periplasmic binding protein-like II"/>
    <property type="match status" value="1"/>
</dbReference>
<sequence>MQPLTYGSWSVGTISHLTMEVLKQSKNVDLLHVPYNGTALLLQAQLAKQIDSSMNALSVVEPHIRSGALRLLALAAPQRMQAFPDVPTMKEVGIGIDNGPWLGIVGPAGMPATVISQLHDAIEASLREPAIVEQTKKMFMILDYAPQSSYQDFYSSEIDRWRQYVQTAKVSLD</sequence>
<dbReference type="PANTHER" id="PTHR42928">
    <property type="entry name" value="TRICARBOXYLATE-BINDING PROTEIN"/>
    <property type="match status" value="1"/>
</dbReference>
<dbReference type="RefSeq" id="WP_354440773.1">
    <property type="nucleotide sequence ID" value="NZ_JBEPSH010000001.1"/>
</dbReference>
<dbReference type="PANTHER" id="PTHR42928:SF5">
    <property type="entry name" value="BLR1237 PROTEIN"/>
    <property type="match status" value="1"/>
</dbReference>
<accession>A0ABV2Q2Z2</accession>
<evidence type="ECO:0000313" key="2">
    <source>
        <dbReference type="EMBL" id="MET4575372.1"/>
    </source>
</evidence>
<name>A0ABV2Q2Z2_9BURK</name>
<proteinExistence type="inferred from homology"/>
<protein>
    <submittedName>
        <fullName evidence="2">Tripartite-type tricarboxylate transporter receptor subunit TctC</fullName>
    </submittedName>
</protein>
<evidence type="ECO:0000256" key="1">
    <source>
        <dbReference type="ARBA" id="ARBA00006987"/>
    </source>
</evidence>
<dbReference type="Gene3D" id="3.40.190.150">
    <property type="entry name" value="Bordetella uptake gene, domain 1"/>
    <property type="match status" value="1"/>
</dbReference>